<dbReference type="AlphaFoldDB" id="A0AAU9P1H9"/>
<evidence type="ECO:0000313" key="1">
    <source>
        <dbReference type="EMBL" id="CAH1443893.1"/>
    </source>
</evidence>
<dbReference type="EMBL" id="CAKMRJ010005523">
    <property type="protein sequence ID" value="CAH1443893.1"/>
    <property type="molecule type" value="Genomic_DNA"/>
</dbReference>
<keyword evidence="2" id="KW-1185">Reference proteome</keyword>
<protein>
    <submittedName>
        <fullName evidence="1">Uncharacterized protein</fullName>
    </submittedName>
</protein>
<dbReference type="Proteomes" id="UP001157418">
    <property type="component" value="Unassembled WGS sequence"/>
</dbReference>
<name>A0AAU9P1H9_9ASTR</name>
<proteinExistence type="predicted"/>
<gene>
    <name evidence="1" type="ORF">LVIROSA_LOCUS29778</name>
</gene>
<organism evidence="1 2">
    <name type="scientific">Lactuca virosa</name>
    <dbReference type="NCBI Taxonomy" id="75947"/>
    <lineage>
        <taxon>Eukaryota</taxon>
        <taxon>Viridiplantae</taxon>
        <taxon>Streptophyta</taxon>
        <taxon>Embryophyta</taxon>
        <taxon>Tracheophyta</taxon>
        <taxon>Spermatophyta</taxon>
        <taxon>Magnoliopsida</taxon>
        <taxon>eudicotyledons</taxon>
        <taxon>Gunneridae</taxon>
        <taxon>Pentapetalae</taxon>
        <taxon>asterids</taxon>
        <taxon>campanulids</taxon>
        <taxon>Asterales</taxon>
        <taxon>Asteraceae</taxon>
        <taxon>Cichorioideae</taxon>
        <taxon>Cichorieae</taxon>
        <taxon>Lactucinae</taxon>
        <taxon>Lactuca</taxon>
    </lineage>
</organism>
<evidence type="ECO:0000313" key="2">
    <source>
        <dbReference type="Proteomes" id="UP001157418"/>
    </source>
</evidence>
<sequence>MAYLAFNVALKEDFISSIREYLKGLESRMKVMEVLLGRLLNDERKTNDILDALLKEEVSKDVMDAEYELGVVKSYTRDLNKHLIDYMLLLTRNIKRKKEFLNTVIQ</sequence>
<comment type="caution">
    <text evidence="1">The sequence shown here is derived from an EMBL/GenBank/DDBJ whole genome shotgun (WGS) entry which is preliminary data.</text>
</comment>
<reference evidence="1 2" key="1">
    <citation type="submission" date="2022-01" db="EMBL/GenBank/DDBJ databases">
        <authorList>
            <person name="Xiong W."/>
            <person name="Schranz E."/>
        </authorList>
    </citation>
    <scope>NUCLEOTIDE SEQUENCE [LARGE SCALE GENOMIC DNA]</scope>
</reference>
<accession>A0AAU9P1H9</accession>